<reference evidence="2" key="1">
    <citation type="submission" date="2020-06" db="EMBL/GenBank/DDBJ databases">
        <authorList>
            <consortium name="Plant Systems Biology data submission"/>
        </authorList>
    </citation>
    <scope>NUCLEOTIDE SEQUENCE</scope>
    <source>
        <strain evidence="2">D6</strain>
    </source>
</reference>
<dbReference type="EMBL" id="CAICTM010000962">
    <property type="protein sequence ID" value="CAB9518793.1"/>
    <property type="molecule type" value="Genomic_DNA"/>
</dbReference>
<dbReference type="InterPro" id="IPR036865">
    <property type="entry name" value="CRAL-TRIO_dom_sf"/>
</dbReference>
<dbReference type="PANTHER" id="PTHR46277:SF3">
    <property type="entry name" value="BINDING PROTEIN, PUTATIVE-RELATED"/>
    <property type="match status" value="1"/>
</dbReference>
<dbReference type="OrthoDB" id="412090at2759"/>
<evidence type="ECO:0000259" key="1">
    <source>
        <dbReference type="PROSITE" id="PS50191"/>
    </source>
</evidence>
<dbReference type="PANTHER" id="PTHR46277">
    <property type="entry name" value="OS03G0850700 PROTEIN"/>
    <property type="match status" value="1"/>
</dbReference>
<sequence length="304" mass="34193">MKAARVEGTATPVVIRPGASERSWRGTFLSSVDNNHNDDDITSSSLDESVEEMMTFAERKRFLTANNGNEEKAMAQLQAYLEARDEFQGTQLQLEVSYQSLIDSHGRDYYDWMIASETAKEAYNEDKSSAMLPRIMRTHIMEDGKEACDLEGHRILHVLPAQIDPALFSLKTYALAIALYLDRKVSRESVETLTVLLDVRGGAGWANPKAFNLMPFIEETCSILISMFPERMHKTIIYPLPYALTWTLQSIVSSVLDAKTVQKLAILSGQTGVDAPMPRQKLLIHVDEKVASICERERLEAFTI</sequence>
<keyword evidence="3" id="KW-1185">Reference proteome</keyword>
<dbReference type="Proteomes" id="UP001153069">
    <property type="component" value="Unassembled WGS sequence"/>
</dbReference>
<accession>A0A9N8EDH0</accession>
<dbReference type="PROSITE" id="PS50191">
    <property type="entry name" value="CRAL_TRIO"/>
    <property type="match status" value="1"/>
</dbReference>
<organism evidence="2 3">
    <name type="scientific">Seminavis robusta</name>
    <dbReference type="NCBI Taxonomy" id="568900"/>
    <lineage>
        <taxon>Eukaryota</taxon>
        <taxon>Sar</taxon>
        <taxon>Stramenopiles</taxon>
        <taxon>Ochrophyta</taxon>
        <taxon>Bacillariophyta</taxon>
        <taxon>Bacillariophyceae</taxon>
        <taxon>Bacillariophycidae</taxon>
        <taxon>Naviculales</taxon>
        <taxon>Naviculaceae</taxon>
        <taxon>Seminavis</taxon>
    </lineage>
</organism>
<gene>
    <name evidence="2" type="ORF">SEMRO_964_G225390.1</name>
</gene>
<dbReference type="SUPFAM" id="SSF52087">
    <property type="entry name" value="CRAL/TRIO domain"/>
    <property type="match status" value="1"/>
</dbReference>
<comment type="caution">
    <text evidence="2">The sequence shown here is derived from an EMBL/GenBank/DDBJ whole genome shotgun (WGS) entry which is preliminary data.</text>
</comment>
<dbReference type="InterPro" id="IPR001251">
    <property type="entry name" value="CRAL-TRIO_dom"/>
</dbReference>
<evidence type="ECO:0000313" key="3">
    <source>
        <dbReference type="Proteomes" id="UP001153069"/>
    </source>
</evidence>
<dbReference type="Gene3D" id="3.40.525.10">
    <property type="entry name" value="CRAL-TRIO lipid binding domain"/>
    <property type="match status" value="1"/>
</dbReference>
<protein>
    <recommendedName>
        <fullName evidence="1">CRAL-TRIO domain-containing protein</fullName>
    </recommendedName>
</protein>
<dbReference type="CDD" id="cd00170">
    <property type="entry name" value="SEC14"/>
    <property type="match status" value="1"/>
</dbReference>
<evidence type="ECO:0000313" key="2">
    <source>
        <dbReference type="EMBL" id="CAB9518793.1"/>
    </source>
</evidence>
<dbReference type="AlphaFoldDB" id="A0A9N8EDH0"/>
<feature type="domain" description="CRAL-TRIO" evidence="1">
    <location>
        <begin position="119"/>
        <end position="304"/>
    </location>
</feature>
<proteinExistence type="predicted"/>
<name>A0A9N8EDH0_9STRA</name>
<dbReference type="Pfam" id="PF00650">
    <property type="entry name" value="CRAL_TRIO"/>
    <property type="match status" value="1"/>
</dbReference>